<organism evidence="1 3">
    <name type="scientific">Didymodactylos carnosus</name>
    <dbReference type="NCBI Taxonomy" id="1234261"/>
    <lineage>
        <taxon>Eukaryota</taxon>
        <taxon>Metazoa</taxon>
        <taxon>Spiralia</taxon>
        <taxon>Gnathifera</taxon>
        <taxon>Rotifera</taxon>
        <taxon>Eurotatoria</taxon>
        <taxon>Bdelloidea</taxon>
        <taxon>Philodinida</taxon>
        <taxon>Philodinidae</taxon>
        <taxon>Didymodactylos</taxon>
    </lineage>
</organism>
<reference evidence="1" key="1">
    <citation type="submission" date="2021-02" db="EMBL/GenBank/DDBJ databases">
        <authorList>
            <person name="Nowell W R."/>
        </authorList>
    </citation>
    <scope>NUCLEOTIDE SEQUENCE</scope>
</reference>
<keyword evidence="3" id="KW-1185">Reference proteome</keyword>
<dbReference type="AlphaFoldDB" id="A0A815IGG7"/>
<protein>
    <submittedName>
        <fullName evidence="1">Uncharacterized protein</fullName>
    </submittedName>
</protein>
<accession>A0A815IGG7</accession>
<sequence>MATSGWKGLIDWDSSTYNGFNGSAYYADDYISIIYMLLLSLCTKEEEVSLKECTRYSVAGRLIVKRREFLRCHPKEVIDLLYEIERERVSLRNIDNLQNRCQQIIETIRGGTFSLLMRYFTE</sequence>
<proteinExistence type="predicted"/>
<dbReference type="Proteomes" id="UP000663829">
    <property type="component" value="Unassembled WGS sequence"/>
</dbReference>
<evidence type="ECO:0000313" key="3">
    <source>
        <dbReference type="Proteomes" id="UP000663829"/>
    </source>
</evidence>
<gene>
    <name evidence="1" type="ORF">GPM918_LOCUS31575</name>
    <name evidence="2" type="ORF">SRO942_LOCUS32228</name>
</gene>
<dbReference type="EMBL" id="CAJOBC010072348">
    <property type="protein sequence ID" value="CAF4246894.1"/>
    <property type="molecule type" value="Genomic_DNA"/>
</dbReference>
<evidence type="ECO:0000313" key="2">
    <source>
        <dbReference type="EMBL" id="CAF4246894.1"/>
    </source>
</evidence>
<dbReference type="Proteomes" id="UP000681722">
    <property type="component" value="Unassembled WGS sequence"/>
</dbReference>
<name>A0A815IGG7_9BILA</name>
<dbReference type="EMBL" id="CAJNOQ010015622">
    <property type="protein sequence ID" value="CAF1365085.1"/>
    <property type="molecule type" value="Genomic_DNA"/>
</dbReference>
<comment type="caution">
    <text evidence="1">The sequence shown here is derived from an EMBL/GenBank/DDBJ whole genome shotgun (WGS) entry which is preliminary data.</text>
</comment>
<evidence type="ECO:0000313" key="1">
    <source>
        <dbReference type="EMBL" id="CAF1365085.1"/>
    </source>
</evidence>